<keyword evidence="6" id="KW-0479">Metal-binding</keyword>
<feature type="domain" description="Alpha-D-phosphohexomutase alpha/beta/alpha" evidence="11">
    <location>
        <begin position="205"/>
        <end position="304"/>
    </location>
</feature>
<evidence type="ECO:0000256" key="4">
    <source>
        <dbReference type="ARBA" id="ARBA00012728"/>
    </source>
</evidence>
<evidence type="ECO:0000313" key="14">
    <source>
        <dbReference type="Proteomes" id="UP000004754"/>
    </source>
</evidence>
<evidence type="ECO:0000256" key="2">
    <source>
        <dbReference type="ARBA" id="ARBA00001946"/>
    </source>
</evidence>
<evidence type="ECO:0000259" key="9">
    <source>
        <dbReference type="Pfam" id="PF00408"/>
    </source>
</evidence>
<dbReference type="Gene3D" id="3.30.310.50">
    <property type="entry name" value="Alpha-D-phosphohexomutase, C-terminal domain"/>
    <property type="match status" value="1"/>
</dbReference>
<dbReference type="Pfam" id="PF02880">
    <property type="entry name" value="PGM_PMM_III"/>
    <property type="match status" value="1"/>
</dbReference>
<keyword evidence="5" id="KW-0597">Phosphoprotein</keyword>
<comment type="caution">
    <text evidence="13">The sequence shown here is derived from an EMBL/GenBank/DDBJ whole genome shotgun (WGS) entry which is preliminary data.</text>
</comment>
<dbReference type="InterPro" id="IPR005846">
    <property type="entry name" value="A-D-PHexomutase_a/b/a-III"/>
</dbReference>
<feature type="domain" description="Alpha-D-phosphohexomutase alpha/beta/alpha" evidence="10">
    <location>
        <begin position="42"/>
        <end position="181"/>
    </location>
</feature>
<feature type="domain" description="Alpha-D-phosphohexomutase alpha/beta/alpha" evidence="12">
    <location>
        <begin position="317"/>
        <end position="439"/>
    </location>
</feature>
<protein>
    <recommendedName>
        <fullName evidence="4">phosphoglucomutase (alpha-D-glucose-1,6-bisphosphate-dependent)</fullName>
        <ecNumber evidence="4">5.4.2.2</ecNumber>
    </recommendedName>
</protein>
<dbReference type="InterPro" id="IPR005845">
    <property type="entry name" value="A-D-PHexomutase_a/b/a-II"/>
</dbReference>
<evidence type="ECO:0000259" key="10">
    <source>
        <dbReference type="Pfam" id="PF02878"/>
    </source>
</evidence>
<evidence type="ECO:0000256" key="7">
    <source>
        <dbReference type="ARBA" id="ARBA00022842"/>
    </source>
</evidence>
<dbReference type="InterPro" id="IPR005843">
    <property type="entry name" value="A-D-PHexomutase_C"/>
</dbReference>
<dbReference type="Pfam" id="PF00408">
    <property type="entry name" value="PGM_PMM_IV"/>
    <property type="match status" value="1"/>
</dbReference>
<dbReference type="Pfam" id="PF02879">
    <property type="entry name" value="PGM_PMM_II"/>
    <property type="match status" value="1"/>
</dbReference>
<reference evidence="13 14" key="1">
    <citation type="submission" date="2010-12" db="EMBL/GenBank/DDBJ databases">
        <authorList>
            <person name="Muzny D."/>
            <person name="Qin X."/>
            <person name="Deng J."/>
            <person name="Jiang H."/>
            <person name="Liu Y."/>
            <person name="Qu J."/>
            <person name="Song X.-Z."/>
            <person name="Zhang L."/>
            <person name="Thornton R."/>
            <person name="Coyle M."/>
            <person name="Francisco L."/>
            <person name="Jackson L."/>
            <person name="Javaid M."/>
            <person name="Korchina V."/>
            <person name="Kovar C."/>
            <person name="Mata R."/>
            <person name="Mathew T."/>
            <person name="Ngo R."/>
            <person name="Nguyen L."/>
            <person name="Nguyen N."/>
            <person name="Okwuonu G."/>
            <person name="Ongeri F."/>
            <person name="Pham C."/>
            <person name="Simmons D."/>
            <person name="Wilczek-Boney K."/>
            <person name="Hale W."/>
            <person name="Jakkamsetti A."/>
            <person name="Pham P."/>
            <person name="Ruth R."/>
            <person name="San Lucas F."/>
            <person name="Warren J."/>
            <person name="Zhang J."/>
            <person name="Zhao Z."/>
            <person name="Zhou C."/>
            <person name="Zhu D."/>
            <person name="Lee S."/>
            <person name="Bess C."/>
            <person name="Blankenburg K."/>
            <person name="Forbes L."/>
            <person name="Fu Q."/>
            <person name="Gubbala S."/>
            <person name="Hirani K."/>
            <person name="Jayaseelan J.C."/>
            <person name="Lara F."/>
            <person name="Munidasa M."/>
            <person name="Palculict T."/>
            <person name="Patil S."/>
            <person name="Pu L.-L."/>
            <person name="Saada N."/>
            <person name="Tang L."/>
            <person name="Weissenberger G."/>
            <person name="Zhu Y."/>
            <person name="Hemphill L."/>
            <person name="Shang Y."/>
            <person name="Youmans B."/>
            <person name="Ayvaz T."/>
            <person name="Ross M."/>
            <person name="Santibanez J."/>
            <person name="Aqrawi P."/>
            <person name="Gross S."/>
            <person name="Joshi V."/>
            <person name="Fowler G."/>
            <person name="Nazareth L."/>
            <person name="Reid J."/>
            <person name="Worley K."/>
            <person name="Petrosino J."/>
            <person name="Highlander S."/>
            <person name="Gibbs R."/>
        </authorList>
    </citation>
    <scope>NUCLEOTIDE SEQUENCE [LARGE SCALE GENOMIC DNA]</scope>
    <source>
        <strain evidence="13 14">ATCC 23263</strain>
    </source>
</reference>
<dbReference type="Pfam" id="PF02878">
    <property type="entry name" value="PGM_PMM_I"/>
    <property type="match status" value="1"/>
</dbReference>
<keyword evidence="14" id="KW-1185">Reference proteome</keyword>
<dbReference type="eggNOG" id="COG1109">
    <property type="taxonomic scope" value="Bacteria"/>
</dbReference>
<dbReference type="InterPro" id="IPR016055">
    <property type="entry name" value="A-D-PHexomutase_a/b/a-I/II/III"/>
</dbReference>
<dbReference type="InterPro" id="IPR036900">
    <property type="entry name" value="A-D-PHexomutase_C_sf"/>
</dbReference>
<dbReference type="GO" id="GO:0004614">
    <property type="term" value="F:phosphoglucomutase activity"/>
    <property type="evidence" value="ECO:0007669"/>
    <property type="project" value="UniProtKB-EC"/>
</dbReference>
<evidence type="ECO:0000259" key="12">
    <source>
        <dbReference type="Pfam" id="PF02880"/>
    </source>
</evidence>
<comment type="cofactor">
    <cofactor evidence="2">
        <name>Mg(2+)</name>
        <dbReference type="ChEBI" id="CHEBI:18420"/>
    </cofactor>
</comment>
<evidence type="ECO:0000259" key="11">
    <source>
        <dbReference type="Pfam" id="PF02879"/>
    </source>
</evidence>
<dbReference type="AlphaFoldDB" id="E6MIB5"/>
<keyword evidence="8" id="KW-0413">Isomerase</keyword>
<dbReference type="RefSeq" id="WP_006599172.1">
    <property type="nucleotide sequence ID" value="NZ_GL622359.1"/>
</dbReference>
<dbReference type="SUPFAM" id="SSF53738">
    <property type="entry name" value="Phosphoglucomutase, first 3 domains"/>
    <property type="match status" value="3"/>
</dbReference>
<proteinExistence type="inferred from homology"/>
<dbReference type="Proteomes" id="UP000004754">
    <property type="component" value="Unassembled WGS sequence"/>
</dbReference>
<dbReference type="GO" id="GO:0005975">
    <property type="term" value="P:carbohydrate metabolic process"/>
    <property type="evidence" value="ECO:0007669"/>
    <property type="project" value="InterPro"/>
</dbReference>
<evidence type="ECO:0000256" key="6">
    <source>
        <dbReference type="ARBA" id="ARBA00022723"/>
    </source>
</evidence>
<evidence type="ECO:0000256" key="5">
    <source>
        <dbReference type="ARBA" id="ARBA00022553"/>
    </source>
</evidence>
<sequence length="563" mass="61913">MDYRDNLQKWLNFGQYDYGMLKELEDITDEKELEDRFYTELAFGTAGMRGKIGMGTNRINVYVVARATQGLARYLLAADPANADKGVAIAYDSRHFSQEFAQVSAQVLAANGIKAYLFDDLRPVPVLSFTVRHLGTAAGIVITASHNTKIYNGYKVYGPDGGQITEEAAGAVVAQIRKVTDYFGVELAADDDAHIITVPPEVDDAYAAAVEAVARANPGSDLKIIYTPLHGSGNIPVRRVLKDLGYEHVSVVKEQELPDGDFPTVAKPNPEEKAVFNIAIGMAEKEGADIIFGTDPDSDRLGVCCRKPDGDYAVFTGNQTGALLVDYMLESRDWPDNKAIVKTIVTSEMGGVIARAHGAAVYNVLTGFKYIGEKMTQWQADGSHTFVMGYEESYGYLAGDYARDKDAVVASALVIEMAQYYKDKGMTLYEALQSLYEKYGYFEEYVQSIELDGIAGKAQITKIMDAFRADYFDAFADAKLAAFNDYQSQFSKDLATGQTTPLDLPVSNVLKFVFDEDSWYAIRPSGTEPKIKVYYSVKGQSAADAKVKLEELKAAVNERLPEL</sequence>
<dbReference type="PANTHER" id="PTHR45745:SF1">
    <property type="entry name" value="PHOSPHOGLUCOMUTASE 2B-RELATED"/>
    <property type="match status" value="1"/>
</dbReference>
<evidence type="ECO:0000256" key="3">
    <source>
        <dbReference type="ARBA" id="ARBA00010231"/>
    </source>
</evidence>
<dbReference type="STRING" id="887929.HMP0721_1750"/>
<dbReference type="GO" id="GO:0046872">
    <property type="term" value="F:metal ion binding"/>
    <property type="evidence" value="ECO:0007669"/>
    <property type="project" value="UniProtKB-KW"/>
</dbReference>
<comment type="catalytic activity">
    <reaction evidence="1">
        <text>alpha-D-glucose 1-phosphate = alpha-D-glucose 6-phosphate</text>
        <dbReference type="Rhea" id="RHEA:23536"/>
        <dbReference type="ChEBI" id="CHEBI:58225"/>
        <dbReference type="ChEBI" id="CHEBI:58601"/>
        <dbReference type="EC" id="5.4.2.2"/>
    </reaction>
</comment>
<dbReference type="OrthoDB" id="9806956at2"/>
<dbReference type="GO" id="GO:0008973">
    <property type="term" value="F:phosphopentomutase activity"/>
    <property type="evidence" value="ECO:0007669"/>
    <property type="project" value="TreeGrafter"/>
</dbReference>
<dbReference type="EMBL" id="AEQN01000023">
    <property type="protein sequence ID" value="EFV01011.1"/>
    <property type="molecule type" value="Genomic_DNA"/>
</dbReference>
<dbReference type="EC" id="5.4.2.2" evidence="4"/>
<dbReference type="GO" id="GO:0006166">
    <property type="term" value="P:purine ribonucleoside salvage"/>
    <property type="evidence" value="ECO:0007669"/>
    <property type="project" value="TreeGrafter"/>
</dbReference>
<accession>E6MIB5</accession>
<evidence type="ECO:0000256" key="8">
    <source>
        <dbReference type="ARBA" id="ARBA00023235"/>
    </source>
</evidence>
<dbReference type="InterPro" id="IPR005844">
    <property type="entry name" value="A-D-PHexomutase_a/b/a-I"/>
</dbReference>
<evidence type="ECO:0000313" key="13">
    <source>
        <dbReference type="EMBL" id="EFV01011.1"/>
    </source>
</evidence>
<dbReference type="PANTHER" id="PTHR45745">
    <property type="entry name" value="PHOSPHOMANNOMUTASE 45A"/>
    <property type="match status" value="1"/>
</dbReference>
<comment type="similarity">
    <text evidence="3">Belongs to the phosphohexose mutase family.</text>
</comment>
<organism evidence="13 14">
    <name type="scientific">Pseudoramibacter alactolyticus ATCC 23263</name>
    <dbReference type="NCBI Taxonomy" id="887929"/>
    <lineage>
        <taxon>Bacteria</taxon>
        <taxon>Bacillati</taxon>
        <taxon>Bacillota</taxon>
        <taxon>Clostridia</taxon>
        <taxon>Eubacteriales</taxon>
        <taxon>Eubacteriaceae</taxon>
        <taxon>Pseudoramibacter</taxon>
    </lineage>
</organism>
<dbReference type="HOGENOM" id="CLU_016950_0_0_9"/>
<keyword evidence="7" id="KW-0460">Magnesium</keyword>
<evidence type="ECO:0000256" key="1">
    <source>
        <dbReference type="ARBA" id="ARBA00000443"/>
    </source>
</evidence>
<gene>
    <name evidence="13" type="ORF">HMP0721_1750</name>
</gene>
<name>E6MIB5_9FIRM</name>
<dbReference type="CDD" id="cd05799">
    <property type="entry name" value="PGM2"/>
    <property type="match status" value="1"/>
</dbReference>
<dbReference type="SUPFAM" id="SSF55957">
    <property type="entry name" value="Phosphoglucomutase, C-terminal domain"/>
    <property type="match status" value="1"/>
</dbReference>
<feature type="domain" description="Alpha-D-phosphohexomutase C-terminal" evidence="9">
    <location>
        <begin position="480"/>
        <end position="550"/>
    </location>
</feature>
<dbReference type="Gene3D" id="3.40.120.10">
    <property type="entry name" value="Alpha-D-Glucose-1,6-Bisphosphate, subunit A, domain 3"/>
    <property type="match status" value="3"/>
</dbReference>